<dbReference type="SMART" id="SM00530">
    <property type="entry name" value="HTH_XRE"/>
    <property type="match status" value="1"/>
</dbReference>
<keyword evidence="3" id="KW-1185">Reference proteome</keyword>
<sequence length="292" mass="32961">MHDSAAQQPQTVSPTVGRRWLAQEIRRLREAAGLKQSEVAKRLRCNPAKIAHIESMRNAVSAPDLEVMLPFLGVPPDRIDWYLKLSDIAKEKGWWDGNQAIPEWFSLYIGLEWGASEIHEWDLGFVPGLLQTRGYAEALINAGSRASHSRQRQQIDARLQRQEALNRDTGALKVHAIVDESVLHRTMGSDAVLRDQLAHLVQMSSHPQVTLQIMPFRAGPHRGHLGSFHWLGFPRADDPGVVYVENQKGGLYLEEPEEIADFREDFDGLTRMALTPSDSRNLLEDLLKDTAR</sequence>
<dbReference type="InterPro" id="IPR010982">
    <property type="entry name" value="Lambda_DNA-bd_dom_sf"/>
</dbReference>
<protein>
    <submittedName>
        <fullName evidence="2">Helix-turn-helix domain-containing protein</fullName>
    </submittedName>
</protein>
<dbReference type="Pfam" id="PF13560">
    <property type="entry name" value="HTH_31"/>
    <property type="match status" value="1"/>
</dbReference>
<evidence type="ECO:0000313" key="2">
    <source>
        <dbReference type="EMBL" id="MFD0920215.1"/>
    </source>
</evidence>
<gene>
    <name evidence="2" type="ORF">ACFQ16_10740</name>
</gene>
<name>A0ABW3FQ00_9PSEU</name>
<evidence type="ECO:0000313" key="3">
    <source>
        <dbReference type="Proteomes" id="UP001597018"/>
    </source>
</evidence>
<accession>A0ABW3FQ00</accession>
<dbReference type="Proteomes" id="UP001597018">
    <property type="component" value="Unassembled WGS sequence"/>
</dbReference>
<proteinExistence type="predicted"/>
<dbReference type="CDD" id="cd00093">
    <property type="entry name" value="HTH_XRE"/>
    <property type="match status" value="1"/>
</dbReference>
<dbReference type="EMBL" id="JBHTIW010000006">
    <property type="protein sequence ID" value="MFD0920215.1"/>
    <property type="molecule type" value="Genomic_DNA"/>
</dbReference>
<dbReference type="InterPro" id="IPR001387">
    <property type="entry name" value="Cro/C1-type_HTH"/>
</dbReference>
<comment type="caution">
    <text evidence="2">The sequence shown here is derived from an EMBL/GenBank/DDBJ whole genome shotgun (WGS) entry which is preliminary data.</text>
</comment>
<feature type="domain" description="HTH cro/C1-type" evidence="1">
    <location>
        <begin position="25"/>
        <end position="79"/>
    </location>
</feature>
<dbReference type="Gene3D" id="1.10.260.40">
    <property type="entry name" value="lambda repressor-like DNA-binding domains"/>
    <property type="match status" value="1"/>
</dbReference>
<evidence type="ECO:0000259" key="1">
    <source>
        <dbReference type="PROSITE" id="PS50943"/>
    </source>
</evidence>
<organism evidence="2 3">
    <name type="scientific">Saccharopolyspora rosea</name>
    <dbReference type="NCBI Taxonomy" id="524884"/>
    <lineage>
        <taxon>Bacteria</taxon>
        <taxon>Bacillati</taxon>
        <taxon>Actinomycetota</taxon>
        <taxon>Actinomycetes</taxon>
        <taxon>Pseudonocardiales</taxon>
        <taxon>Pseudonocardiaceae</taxon>
        <taxon>Saccharopolyspora</taxon>
    </lineage>
</organism>
<dbReference type="InterPro" id="IPR043917">
    <property type="entry name" value="DUF5753"/>
</dbReference>
<dbReference type="PROSITE" id="PS50943">
    <property type="entry name" value="HTH_CROC1"/>
    <property type="match status" value="1"/>
</dbReference>
<reference evidence="3" key="1">
    <citation type="journal article" date="2019" name="Int. J. Syst. Evol. Microbiol.">
        <title>The Global Catalogue of Microorganisms (GCM) 10K type strain sequencing project: providing services to taxonomists for standard genome sequencing and annotation.</title>
        <authorList>
            <consortium name="The Broad Institute Genomics Platform"/>
            <consortium name="The Broad Institute Genome Sequencing Center for Infectious Disease"/>
            <person name="Wu L."/>
            <person name="Ma J."/>
        </authorList>
    </citation>
    <scope>NUCLEOTIDE SEQUENCE [LARGE SCALE GENOMIC DNA]</scope>
    <source>
        <strain evidence="3">CCUG 56401</strain>
    </source>
</reference>
<dbReference type="Pfam" id="PF19054">
    <property type="entry name" value="DUF5753"/>
    <property type="match status" value="1"/>
</dbReference>
<dbReference type="SUPFAM" id="SSF47413">
    <property type="entry name" value="lambda repressor-like DNA-binding domains"/>
    <property type="match status" value="1"/>
</dbReference>
<dbReference type="RefSeq" id="WP_263247937.1">
    <property type="nucleotide sequence ID" value="NZ_BAABLT010000017.1"/>
</dbReference>